<dbReference type="GO" id="GO:0009103">
    <property type="term" value="P:lipopolysaccharide biosynthetic process"/>
    <property type="evidence" value="ECO:0007669"/>
    <property type="project" value="UniProtKB-ARBA"/>
</dbReference>
<dbReference type="GO" id="GO:0005886">
    <property type="term" value="C:plasma membrane"/>
    <property type="evidence" value="ECO:0007669"/>
    <property type="project" value="UniProtKB-SubCell"/>
</dbReference>
<comment type="subcellular location">
    <subcellularLocation>
        <location evidence="1">Cell membrane</location>
        <topology evidence="1">Multi-pass membrane protein</topology>
    </subcellularLocation>
</comment>
<dbReference type="Pfam" id="PF13231">
    <property type="entry name" value="PMT_2"/>
    <property type="match status" value="1"/>
</dbReference>
<organism evidence="10 11">
    <name type="scientific">Candidatus Collierbacteria bacterium GW2011_GWB2_45_17</name>
    <dbReference type="NCBI Taxonomy" id="1618388"/>
    <lineage>
        <taxon>Bacteria</taxon>
        <taxon>Candidatus Collieribacteriota</taxon>
    </lineage>
</organism>
<gene>
    <name evidence="10" type="ORF">UX01_C0003G0011</name>
</gene>
<feature type="transmembrane region" description="Helical" evidence="8">
    <location>
        <begin position="259"/>
        <end position="276"/>
    </location>
</feature>
<keyword evidence="3" id="KW-0328">Glycosyltransferase</keyword>
<keyword evidence="7 8" id="KW-0472">Membrane</keyword>
<evidence type="ECO:0000313" key="10">
    <source>
        <dbReference type="EMBL" id="KKU00958.1"/>
    </source>
</evidence>
<evidence type="ECO:0000256" key="6">
    <source>
        <dbReference type="ARBA" id="ARBA00022989"/>
    </source>
</evidence>
<feature type="transmembrane region" description="Helical" evidence="8">
    <location>
        <begin position="234"/>
        <end position="253"/>
    </location>
</feature>
<feature type="transmembrane region" description="Helical" evidence="8">
    <location>
        <begin position="71"/>
        <end position="90"/>
    </location>
</feature>
<keyword evidence="5 8" id="KW-0812">Transmembrane</keyword>
<evidence type="ECO:0000256" key="1">
    <source>
        <dbReference type="ARBA" id="ARBA00004651"/>
    </source>
</evidence>
<feature type="domain" description="Glycosyltransferase RgtA/B/C/D-like" evidence="9">
    <location>
        <begin position="59"/>
        <end position="204"/>
    </location>
</feature>
<feature type="transmembrane region" description="Helical" evidence="8">
    <location>
        <begin position="307"/>
        <end position="327"/>
    </location>
</feature>
<evidence type="ECO:0000256" key="7">
    <source>
        <dbReference type="ARBA" id="ARBA00023136"/>
    </source>
</evidence>
<evidence type="ECO:0000256" key="2">
    <source>
        <dbReference type="ARBA" id="ARBA00022475"/>
    </source>
</evidence>
<dbReference type="GO" id="GO:0016763">
    <property type="term" value="F:pentosyltransferase activity"/>
    <property type="evidence" value="ECO:0007669"/>
    <property type="project" value="TreeGrafter"/>
</dbReference>
<reference evidence="10 11" key="1">
    <citation type="journal article" date="2015" name="Nature">
        <title>rRNA introns, odd ribosomes, and small enigmatic genomes across a large radiation of phyla.</title>
        <authorList>
            <person name="Brown C.T."/>
            <person name="Hug L.A."/>
            <person name="Thomas B.C."/>
            <person name="Sharon I."/>
            <person name="Castelle C.J."/>
            <person name="Singh A."/>
            <person name="Wilkins M.J."/>
            <person name="Williams K.H."/>
            <person name="Banfield J.F."/>
        </authorList>
    </citation>
    <scope>NUCLEOTIDE SEQUENCE [LARGE SCALE GENOMIC DNA]</scope>
</reference>
<dbReference type="EMBL" id="LCKO01000003">
    <property type="protein sequence ID" value="KKU00958.1"/>
    <property type="molecule type" value="Genomic_DNA"/>
</dbReference>
<evidence type="ECO:0000256" key="4">
    <source>
        <dbReference type="ARBA" id="ARBA00022679"/>
    </source>
</evidence>
<feature type="transmembrane region" description="Helical" evidence="8">
    <location>
        <begin position="196"/>
        <end position="222"/>
    </location>
</feature>
<comment type="caution">
    <text evidence="10">The sequence shown here is derived from an EMBL/GenBank/DDBJ whole genome shotgun (WGS) entry which is preliminary data.</text>
</comment>
<keyword evidence="4 10" id="KW-0808">Transferase</keyword>
<dbReference type="PANTHER" id="PTHR33908:SF11">
    <property type="entry name" value="MEMBRANE PROTEIN"/>
    <property type="match status" value="1"/>
</dbReference>
<feature type="transmembrane region" description="Helical" evidence="8">
    <location>
        <begin position="283"/>
        <end position="301"/>
    </location>
</feature>
<sequence>MVLVGLIFRLRGISTDHSFWSDEAYISGISKDIFAGKVSFIDGLMGLRYQLFQVLTLLGSFQLFGVTEWAARLPGVIWGTLGILGTFLVTKKYSNHWGGILAAFLSAFLQINLANSTQAKPYTAIQTLFLFTIFGCNLISEKNKSKNTWIYHTLILFGAVMAALYHTLGIICLVYYLVYQLPSLYRLSSRIPKIFLYPAIVIVALGVFYFLQIDIIISLFFRPLLNNFTYFRELLWRQYGFLTLPSLFGLLLIQDRKARIGLGLSLLPILFMWIFLQESKNIRYLLPLFALIPVGFGIFWARVGESLYKNSALVCISIMILIFAGGYKIVRKPAVYYSPNADFFADVQNADYKSFYAQIYEKYPDFDSIPYFTNGFDHGSWYTSHIPSAIFIKINTPPVQHDYYPTMMYPNLNYFLSEQKKYPRGLVIVEDWQSLMPDDIKDYIKKNLKLELRVESMPVSPEEKWPLELYSWGFDAKKTK</sequence>
<protein>
    <submittedName>
        <fullName evidence="10">Family 39 glycosyl transferase</fullName>
    </submittedName>
</protein>
<dbReference type="InterPro" id="IPR038731">
    <property type="entry name" value="RgtA/B/C-like"/>
</dbReference>
<evidence type="ECO:0000256" key="8">
    <source>
        <dbReference type="SAM" id="Phobius"/>
    </source>
</evidence>
<evidence type="ECO:0000259" key="9">
    <source>
        <dbReference type="Pfam" id="PF13231"/>
    </source>
</evidence>
<feature type="transmembrane region" description="Helical" evidence="8">
    <location>
        <begin position="151"/>
        <end position="176"/>
    </location>
</feature>
<feature type="transmembrane region" description="Helical" evidence="8">
    <location>
        <begin position="121"/>
        <end position="139"/>
    </location>
</feature>
<dbReference type="PANTHER" id="PTHR33908">
    <property type="entry name" value="MANNOSYLTRANSFERASE YKCB-RELATED"/>
    <property type="match status" value="1"/>
</dbReference>
<evidence type="ECO:0000256" key="5">
    <source>
        <dbReference type="ARBA" id="ARBA00022692"/>
    </source>
</evidence>
<evidence type="ECO:0000313" key="11">
    <source>
        <dbReference type="Proteomes" id="UP000034078"/>
    </source>
</evidence>
<keyword evidence="6 8" id="KW-1133">Transmembrane helix</keyword>
<dbReference type="InterPro" id="IPR050297">
    <property type="entry name" value="LipidA_mod_glycosyltrf_83"/>
</dbReference>
<dbReference type="Proteomes" id="UP000034078">
    <property type="component" value="Unassembled WGS sequence"/>
</dbReference>
<feature type="transmembrane region" description="Helical" evidence="8">
    <location>
        <begin position="97"/>
        <end position="115"/>
    </location>
</feature>
<keyword evidence="2" id="KW-1003">Cell membrane</keyword>
<evidence type="ECO:0000256" key="3">
    <source>
        <dbReference type="ARBA" id="ARBA00022676"/>
    </source>
</evidence>
<proteinExistence type="predicted"/>
<name>A0A837IQ37_9BACT</name>
<dbReference type="AlphaFoldDB" id="A0A837IQ37"/>
<accession>A0A837IQ37</accession>